<evidence type="ECO:0000313" key="3">
    <source>
        <dbReference type="Proteomes" id="UP000430404"/>
    </source>
</evidence>
<dbReference type="InterPro" id="IPR051411">
    <property type="entry name" value="Polyketide_trans_af380"/>
</dbReference>
<gene>
    <name evidence="2" type="ORF">ACI8B_510007</name>
</gene>
<dbReference type="GO" id="GO:0016787">
    <property type="term" value="F:hydrolase activity"/>
    <property type="evidence" value="ECO:0007669"/>
    <property type="project" value="InterPro"/>
</dbReference>
<dbReference type="Proteomes" id="UP000430404">
    <property type="component" value="Unassembled WGS sequence"/>
</dbReference>
<dbReference type="AlphaFoldDB" id="A0A653KC93"/>
<dbReference type="SUPFAM" id="SSF53474">
    <property type="entry name" value="alpha/beta-Hydrolases"/>
    <property type="match status" value="1"/>
</dbReference>
<dbReference type="PANTHER" id="PTHR47751">
    <property type="entry name" value="SUPERFAMILY HYDROLASE, PUTATIVE (AFU_ORTHOLOGUE AFUA_2G16580)-RELATED"/>
    <property type="match status" value="1"/>
</dbReference>
<dbReference type="PANTHER" id="PTHR47751:SF1">
    <property type="entry name" value="SUPERFAMILY HYDROLASE, PUTATIVE (AFU_ORTHOLOGUE AFUA_2G16580)-RELATED"/>
    <property type="match status" value="1"/>
</dbReference>
<organism evidence="2 3">
    <name type="scientific">Acinetobacter proteolyticus</name>
    <dbReference type="NCBI Taxonomy" id="1776741"/>
    <lineage>
        <taxon>Bacteria</taxon>
        <taxon>Pseudomonadati</taxon>
        <taxon>Pseudomonadota</taxon>
        <taxon>Gammaproteobacteria</taxon>
        <taxon>Moraxellales</taxon>
        <taxon>Moraxellaceae</taxon>
        <taxon>Acinetobacter</taxon>
    </lineage>
</organism>
<accession>A0A653KC93</accession>
<dbReference type="EMBL" id="CABWKZ010000047">
    <property type="protein sequence ID" value="VXA58119.1"/>
    <property type="molecule type" value="Genomic_DNA"/>
</dbReference>
<dbReference type="InterPro" id="IPR029058">
    <property type="entry name" value="AB_hydrolase_fold"/>
</dbReference>
<reference evidence="2 3" key="1">
    <citation type="submission" date="2019-10" db="EMBL/GenBank/DDBJ databases">
        <authorList>
            <person name="Karimi E."/>
        </authorList>
    </citation>
    <scope>NUCLEOTIDE SEQUENCE [LARGE SCALE GENOMIC DNA]</scope>
    <source>
        <strain evidence="2">Acinetobacter sp. 8BE</strain>
    </source>
</reference>
<evidence type="ECO:0000259" key="1">
    <source>
        <dbReference type="Pfam" id="PF02129"/>
    </source>
</evidence>
<name>A0A653KC93_9GAMM</name>
<dbReference type="Gene3D" id="1.10.10.800">
    <property type="match status" value="1"/>
</dbReference>
<feature type="domain" description="Xaa-Pro dipeptidyl-peptidase-like" evidence="1">
    <location>
        <begin position="27"/>
        <end position="171"/>
    </location>
</feature>
<protein>
    <recommendedName>
        <fullName evidence="1">Xaa-Pro dipeptidyl-peptidase-like domain-containing protein</fullName>
    </recommendedName>
</protein>
<dbReference type="Gene3D" id="3.40.50.1820">
    <property type="entry name" value="alpha/beta hydrolase"/>
    <property type="match status" value="1"/>
</dbReference>
<sequence length="321" mass="34907">MSIVYQVKTSCFLSTHQKYKNLAWESAANILFPNNFDKSKKYPAIVSVHPIGSCKEQTSGNIYGQALADAGFVVLVIDASFQGESGGEPRFIENPYHRVEDIRYAVDYLVTQDFVDENRIGALGVCGGGAYVLNTAMTEKRIKAVTSITGVNFGRMTREGYGGTGAALIEGLEAIAQQRTAEARGAALLVNDLLPPSVEEGKKAGITDIDPLEATEYYKTTRGQQPNGATSALFSRMSVALGWDAFHLAEVLLTQPILVVIGDKPGAFGAYRDGHEIVRRAASTQKELLVLENTSHYELYDRPEPVAKALAKVIPFFNAHL</sequence>
<proteinExistence type="predicted"/>
<dbReference type="Pfam" id="PF02129">
    <property type="entry name" value="Peptidase_S15"/>
    <property type="match status" value="1"/>
</dbReference>
<evidence type="ECO:0000313" key="2">
    <source>
        <dbReference type="EMBL" id="VXA58119.1"/>
    </source>
</evidence>
<dbReference type="InterPro" id="IPR000383">
    <property type="entry name" value="Xaa-Pro-like_dom"/>
</dbReference>